<gene>
    <name evidence="1" type="ORF">LCGC14_3053150</name>
</gene>
<organism evidence="1">
    <name type="scientific">marine sediment metagenome</name>
    <dbReference type="NCBI Taxonomy" id="412755"/>
    <lineage>
        <taxon>unclassified sequences</taxon>
        <taxon>metagenomes</taxon>
        <taxon>ecological metagenomes</taxon>
    </lineage>
</organism>
<name>A0A0F8WL16_9ZZZZ</name>
<reference evidence="1" key="1">
    <citation type="journal article" date="2015" name="Nature">
        <title>Complex archaea that bridge the gap between prokaryotes and eukaryotes.</title>
        <authorList>
            <person name="Spang A."/>
            <person name="Saw J.H."/>
            <person name="Jorgensen S.L."/>
            <person name="Zaremba-Niedzwiedzka K."/>
            <person name="Martijn J."/>
            <person name="Lind A.E."/>
            <person name="van Eijk R."/>
            <person name="Schleper C."/>
            <person name="Guy L."/>
            <person name="Ettema T.J."/>
        </authorList>
    </citation>
    <scope>NUCLEOTIDE SEQUENCE</scope>
</reference>
<accession>A0A0F8WL16</accession>
<proteinExistence type="predicted"/>
<evidence type="ECO:0000313" key="1">
    <source>
        <dbReference type="EMBL" id="KKK57567.1"/>
    </source>
</evidence>
<comment type="caution">
    <text evidence="1">The sequence shown here is derived from an EMBL/GenBank/DDBJ whole genome shotgun (WGS) entry which is preliminary data.</text>
</comment>
<dbReference type="EMBL" id="LAZR01064414">
    <property type="protein sequence ID" value="KKK57567.1"/>
    <property type="molecule type" value="Genomic_DNA"/>
</dbReference>
<sequence>MKERYYTGVDGGMTGAIAILTDTPGPFDCLTLVDIPMLAGKSKKPWYNAPEIHRLFRVKPMIVGIEESYRFPKLCKGIGILWACAYLSPEVESVIMVRPQTWQKFHGIKKADKDVSIEIARRLFPGKQ</sequence>
<protein>
    <submittedName>
        <fullName evidence="1">Uncharacterized protein</fullName>
    </submittedName>
</protein>
<dbReference type="AlphaFoldDB" id="A0A0F8WL16"/>
<feature type="non-terminal residue" evidence="1">
    <location>
        <position position="128"/>
    </location>
</feature>